<keyword evidence="1" id="KW-0812">Transmembrane</keyword>
<keyword evidence="1" id="KW-1133">Transmembrane helix</keyword>
<evidence type="ECO:0000256" key="1">
    <source>
        <dbReference type="SAM" id="Phobius"/>
    </source>
</evidence>
<reference evidence="2" key="1">
    <citation type="submission" date="2023-06" db="EMBL/GenBank/DDBJ databases">
        <title>Genome-scale phylogeny and comparative genomics of the fungal order Sordariales.</title>
        <authorList>
            <consortium name="Lawrence Berkeley National Laboratory"/>
            <person name="Hensen N."/>
            <person name="Bonometti L."/>
            <person name="Westerberg I."/>
            <person name="Brannstrom I.O."/>
            <person name="Guillou S."/>
            <person name="Cros-Aarteil S."/>
            <person name="Calhoun S."/>
            <person name="Haridas S."/>
            <person name="Kuo A."/>
            <person name="Mondo S."/>
            <person name="Pangilinan J."/>
            <person name="Riley R."/>
            <person name="LaButti K."/>
            <person name="Andreopoulos B."/>
            <person name="Lipzen A."/>
            <person name="Chen C."/>
            <person name="Yanf M."/>
            <person name="Daum C."/>
            <person name="Ng V."/>
            <person name="Clum A."/>
            <person name="Steindorff A."/>
            <person name="Ohm R."/>
            <person name="Martin F."/>
            <person name="Silar P."/>
            <person name="Natvig D."/>
            <person name="Lalanne C."/>
            <person name="Gautier V."/>
            <person name="Ament-velasquez S.L."/>
            <person name="Kruys A."/>
            <person name="Hutchinson M.I."/>
            <person name="Powell A.J."/>
            <person name="Barry K."/>
            <person name="Miller A.N."/>
            <person name="Grigoriev I.V."/>
            <person name="Debuchy R."/>
            <person name="Gladieux P."/>
            <person name="Thoren M.H."/>
            <person name="Johannesson H."/>
        </authorList>
    </citation>
    <scope>NUCLEOTIDE SEQUENCE</scope>
    <source>
        <strain evidence="2">SMH3187-1</strain>
    </source>
</reference>
<sequence>MVAYFEPQPDPEMVADPELETPRELEHEAFAEPIPELETEKAKVEGLSFKKSRERAVLEGNGTTAWNATLPNGISFITPLSYALALTPANSTLTFTEPTDRDSVFNAVGHFFVVYSSAGNVSYPGFDRSQNPNPWSFKAFEILYHVCVNTYETTFSGGQSNTTLIASSSAPAPRPDNEPFQSIGCLPEKNLLVQTCNYLSPNRTRTYLVDPENPDNRTADFAIDRDIGAILTVRLYTDLQVTFVSDGISSNLAAYSNRNFPAVEAAVYDGDMTDPVWQGRNLAAYLDNMSAAVTNMFRTSRHSPTLLRGTALADETFVKVQWGWLAFLVGQMALSFVFLGVTVWRTTKMGAPVIKSSTVAAMMTAPTEEVLGRLGGVGGLEEAEEKAKGVRVRLDVKRGRVVLCQEWSSESQETLESDVKPLLRV</sequence>
<dbReference type="AlphaFoldDB" id="A0AA40ENK4"/>
<organism evidence="2 3">
    <name type="scientific">Schizothecium vesticola</name>
    <dbReference type="NCBI Taxonomy" id="314040"/>
    <lineage>
        <taxon>Eukaryota</taxon>
        <taxon>Fungi</taxon>
        <taxon>Dikarya</taxon>
        <taxon>Ascomycota</taxon>
        <taxon>Pezizomycotina</taxon>
        <taxon>Sordariomycetes</taxon>
        <taxon>Sordariomycetidae</taxon>
        <taxon>Sordariales</taxon>
        <taxon>Schizotheciaceae</taxon>
        <taxon>Schizothecium</taxon>
    </lineage>
</organism>
<feature type="non-terminal residue" evidence="2">
    <location>
        <position position="1"/>
    </location>
</feature>
<protein>
    <submittedName>
        <fullName evidence="2">Uncharacterized protein</fullName>
    </submittedName>
</protein>
<name>A0AA40ENK4_9PEZI</name>
<keyword evidence="1" id="KW-0472">Membrane</keyword>
<evidence type="ECO:0000313" key="2">
    <source>
        <dbReference type="EMBL" id="KAK0742612.1"/>
    </source>
</evidence>
<dbReference type="Proteomes" id="UP001172155">
    <property type="component" value="Unassembled WGS sequence"/>
</dbReference>
<dbReference type="EMBL" id="JAUKUD010000005">
    <property type="protein sequence ID" value="KAK0742612.1"/>
    <property type="molecule type" value="Genomic_DNA"/>
</dbReference>
<keyword evidence="3" id="KW-1185">Reference proteome</keyword>
<comment type="caution">
    <text evidence="2">The sequence shown here is derived from an EMBL/GenBank/DDBJ whole genome shotgun (WGS) entry which is preliminary data.</text>
</comment>
<gene>
    <name evidence="2" type="ORF">B0T18DRAFT_447546</name>
</gene>
<proteinExistence type="predicted"/>
<dbReference type="PANTHER" id="PTHR35394">
    <property type="entry name" value="DUF3176 DOMAIN-CONTAINING PROTEIN"/>
    <property type="match status" value="1"/>
</dbReference>
<feature type="transmembrane region" description="Helical" evidence="1">
    <location>
        <begin position="322"/>
        <end position="344"/>
    </location>
</feature>
<evidence type="ECO:0000313" key="3">
    <source>
        <dbReference type="Proteomes" id="UP001172155"/>
    </source>
</evidence>
<dbReference type="PANTHER" id="PTHR35394:SF5">
    <property type="entry name" value="DUF3176 DOMAIN-CONTAINING PROTEIN"/>
    <property type="match status" value="1"/>
</dbReference>
<accession>A0AA40ENK4</accession>